<dbReference type="EMBL" id="GGEC01026374">
    <property type="protein sequence ID" value="MBX06858.1"/>
    <property type="molecule type" value="Transcribed_RNA"/>
</dbReference>
<dbReference type="AlphaFoldDB" id="A0A2P2KMA7"/>
<protein>
    <submittedName>
        <fullName evidence="1">CBL-interacting serine/threonine-protein kinase 8</fullName>
    </submittedName>
</protein>
<sequence length="29" mass="3531">MSLISQPYMVRLRKQSSHVHHGFHWEQNP</sequence>
<reference evidence="1" key="1">
    <citation type="submission" date="2018-02" db="EMBL/GenBank/DDBJ databases">
        <title>Rhizophora mucronata_Transcriptome.</title>
        <authorList>
            <person name="Meera S.P."/>
            <person name="Sreeshan A."/>
            <person name="Augustine A."/>
        </authorList>
    </citation>
    <scope>NUCLEOTIDE SEQUENCE</scope>
    <source>
        <tissue evidence="1">Leaf</tissue>
    </source>
</reference>
<keyword evidence="1" id="KW-0418">Kinase</keyword>
<organism evidence="1">
    <name type="scientific">Rhizophora mucronata</name>
    <name type="common">Asiatic mangrove</name>
    <dbReference type="NCBI Taxonomy" id="61149"/>
    <lineage>
        <taxon>Eukaryota</taxon>
        <taxon>Viridiplantae</taxon>
        <taxon>Streptophyta</taxon>
        <taxon>Embryophyta</taxon>
        <taxon>Tracheophyta</taxon>
        <taxon>Spermatophyta</taxon>
        <taxon>Magnoliopsida</taxon>
        <taxon>eudicotyledons</taxon>
        <taxon>Gunneridae</taxon>
        <taxon>Pentapetalae</taxon>
        <taxon>rosids</taxon>
        <taxon>fabids</taxon>
        <taxon>Malpighiales</taxon>
        <taxon>Rhizophoraceae</taxon>
        <taxon>Rhizophora</taxon>
    </lineage>
</organism>
<dbReference type="GO" id="GO:0016301">
    <property type="term" value="F:kinase activity"/>
    <property type="evidence" value="ECO:0007669"/>
    <property type="project" value="UniProtKB-KW"/>
</dbReference>
<evidence type="ECO:0000313" key="1">
    <source>
        <dbReference type="EMBL" id="MBX06858.1"/>
    </source>
</evidence>
<name>A0A2P2KMA7_RHIMU</name>
<proteinExistence type="predicted"/>
<accession>A0A2P2KMA7</accession>
<keyword evidence="1" id="KW-0808">Transferase</keyword>